<name>A0A8S2RVI5_9BILA</name>
<dbReference type="AlphaFoldDB" id="A0A8S2RVI5"/>
<protein>
    <submittedName>
        <fullName evidence="1">Uncharacterized protein</fullName>
    </submittedName>
</protein>
<sequence>MEPKRTVQRSNQVAEVVEAKEESNETLYDLVKGIKNDVRQVQQTSDLILNNTQEMLIQINRMMTK</sequence>
<accession>A0A8S2RVI5</accession>
<gene>
    <name evidence="3" type="ORF">BYL167_LOCUS77919</name>
    <name evidence="2" type="ORF">GIL414_LOCUS21862</name>
    <name evidence="1" type="ORF">SMN809_LOCUS21449</name>
</gene>
<feature type="non-terminal residue" evidence="1">
    <location>
        <position position="65"/>
    </location>
</feature>
<evidence type="ECO:0000313" key="2">
    <source>
        <dbReference type="EMBL" id="CAF4207497.1"/>
    </source>
</evidence>
<dbReference type="EMBL" id="CAJOBJ010019924">
    <property type="protein sequence ID" value="CAF4207497.1"/>
    <property type="molecule type" value="Genomic_DNA"/>
</dbReference>
<reference evidence="1" key="1">
    <citation type="submission" date="2021-02" db="EMBL/GenBank/DDBJ databases">
        <authorList>
            <person name="Nowell W R."/>
        </authorList>
    </citation>
    <scope>NUCLEOTIDE SEQUENCE</scope>
</reference>
<evidence type="ECO:0000313" key="1">
    <source>
        <dbReference type="EMBL" id="CAF4190723.1"/>
    </source>
</evidence>
<dbReference type="EMBL" id="CAJOBH010285161">
    <property type="protein sequence ID" value="CAF5174255.1"/>
    <property type="molecule type" value="Genomic_DNA"/>
</dbReference>
<dbReference type="Proteomes" id="UP000681720">
    <property type="component" value="Unassembled WGS sequence"/>
</dbReference>
<proteinExistence type="predicted"/>
<organism evidence="1 4">
    <name type="scientific">Rotaria magnacalcarata</name>
    <dbReference type="NCBI Taxonomy" id="392030"/>
    <lineage>
        <taxon>Eukaryota</taxon>
        <taxon>Metazoa</taxon>
        <taxon>Spiralia</taxon>
        <taxon>Gnathifera</taxon>
        <taxon>Rotifera</taxon>
        <taxon>Eurotatoria</taxon>
        <taxon>Bdelloidea</taxon>
        <taxon>Philodinida</taxon>
        <taxon>Philodinidae</taxon>
        <taxon>Rotaria</taxon>
    </lineage>
</organism>
<evidence type="ECO:0000313" key="4">
    <source>
        <dbReference type="Proteomes" id="UP000676336"/>
    </source>
</evidence>
<dbReference type="Proteomes" id="UP000676336">
    <property type="component" value="Unassembled WGS sequence"/>
</dbReference>
<dbReference type="Proteomes" id="UP000681967">
    <property type="component" value="Unassembled WGS sequence"/>
</dbReference>
<dbReference type="EMBL" id="CAJOBI010016724">
    <property type="protein sequence ID" value="CAF4190723.1"/>
    <property type="molecule type" value="Genomic_DNA"/>
</dbReference>
<evidence type="ECO:0000313" key="3">
    <source>
        <dbReference type="EMBL" id="CAF5174255.1"/>
    </source>
</evidence>
<comment type="caution">
    <text evidence="1">The sequence shown here is derived from an EMBL/GenBank/DDBJ whole genome shotgun (WGS) entry which is preliminary data.</text>
</comment>